<sequence>MKAYHFDSFNDALAGLRLRDDPMPVPGPGEVVVRMRATSLNYRDLLAAAGQLPGVRPGLIPLSDGAGEVVAIGDGVHRVGPGDRVVAAFNQSWIAGRPELEFMRDMLGGTVDGVLAEYVKLDQQGLERVPDYLSHEEAASLPCAAVTAWSALHCGLPLLPGHTVLVQGSGGVSIFALQLAKSFGCRVIATTSSDAKAVRLRALGADAVVNYRETPEWGAAVRALTGGRGVDRIVEVGGPGTLEQSISCTAFNSQIALVGFVGGLGATINPRLLMRSGLSTHSIAVGSRGDLARLLAAMDATRLRPVIDRVFAFAQATDAYRHLQAQQHLGKVVISVD</sequence>
<evidence type="ECO:0000313" key="2">
    <source>
        <dbReference type="EMBL" id="NGY04018.1"/>
    </source>
</evidence>
<dbReference type="Gene3D" id="3.90.180.10">
    <property type="entry name" value="Medium-chain alcohol dehydrogenases, catalytic domain"/>
    <property type="match status" value="1"/>
</dbReference>
<comment type="caution">
    <text evidence="2">The sequence shown here is derived from an EMBL/GenBank/DDBJ whole genome shotgun (WGS) entry which is preliminary data.</text>
</comment>
<dbReference type="PANTHER" id="PTHR45033">
    <property type="match status" value="1"/>
</dbReference>
<dbReference type="SUPFAM" id="SSF51735">
    <property type="entry name" value="NAD(P)-binding Rossmann-fold domains"/>
    <property type="match status" value="1"/>
</dbReference>
<dbReference type="Pfam" id="PF08240">
    <property type="entry name" value="ADH_N"/>
    <property type="match status" value="1"/>
</dbReference>
<dbReference type="SMART" id="SM00829">
    <property type="entry name" value="PKS_ER"/>
    <property type="match status" value="1"/>
</dbReference>
<dbReference type="Pfam" id="PF00107">
    <property type="entry name" value="ADH_zinc_N"/>
    <property type="match status" value="1"/>
</dbReference>
<dbReference type="InterPro" id="IPR011032">
    <property type="entry name" value="GroES-like_sf"/>
</dbReference>
<keyword evidence="3" id="KW-1185">Reference proteome</keyword>
<dbReference type="AlphaFoldDB" id="A0A6M2BNH4"/>
<dbReference type="PANTHER" id="PTHR45033:SF2">
    <property type="entry name" value="ZINC-TYPE ALCOHOL DEHYDROGENASE-LIKE PROTEIN C1773.06C"/>
    <property type="match status" value="1"/>
</dbReference>
<dbReference type="Proteomes" id="UP000472676">
    <property type="component" value="Unassembled WGS sequence"/>
</dbReference>
<dbReference type="InterPro" id="IPR052711">
    <property type="entry name" value="Zinc_ADH-like"/>
</dbReference>
<organism evidence="2 3">
    <name type="scientific">Solimonas terrae</name>
    <dbReference type="NCBI Taxonomy" id="1396819"/>
    <lineage>
        <taxon>Bacteria</taxon>
        <taxon>Pseudomonadati</taxon>
        <taxon>Pseudomonadota</taxon>
        <taxon>Gammaproteobacteria</taxon>
        <taxon>Nevskiales</taxon>
        <taxon>Nevskiaceae</taxon>
        <taxon>Solimonas</taxon>
    </lineage>
</organism>
<evidence type="ECO:0000313" key="3">
    <source>
        <dbReference type="Proteomes" id="UP000472676"/>
    </source>
</evidence>
<dbReference type="InterPro" id="IPR013149">
    <property type="entry name" value="ADH-like_C"/>
</dbReference>
<name>A0A6M2BNH4_9GAMM</name>
<dbReference type="InterPro" id="IPR013154">
    <property type="entry name" value="ADH-like_N"/>
</dbReference>
<feature type="domain" description="Enoyl reductase (ER)" evidence="1">
    <location>
        <begin position="11"/>
        <end position="334"/>
    </location>
</feature>
<gene>
    <name evidence="2" type="ORF">G7Y85_04520</name>
</gene>
<dbReference type="InterPro" id="IPR020843">
    <property type="entry name" value="ER"/>
</dbReference>
<reference evidence="2 3" key="1">
    <citation type="journal article" date="2014" name="Int. J. Syst. Evol. Microbiol.">
        <title>Solimonas terrae sp. nov., isolated from soil.</title>
        <authorList>
            <person name="Kim S.J."/>
            <person name="Moon J.Y."/>
            <person name="Weon H.Y."/>
            <person name="Ahn J.H."/>
            <person name="Chen W.M."/>
            <person name="Kwon S.W."/>
        </authorList>
    </citation>
    <scope>NUCLEOTIDE SEQUENCE [LARGE SCALE GENOMIC DNA]</scope>
    <source>
        <strain evidence="2 3">KIS83-12</strain>
    </source>
</reference>
<evidence type="ECO:0000259" key="1">
    <source>
        <dbReference type="SMART" id="SM00829"/>
    </source>
</evidence>
<dbReference type="GO" id="GO:0016491">
    <property type="term" value="F:oxidoreductase activity"/>
    <property type="evidence" value="ECO:0007669"/>
    <property type="project" value="InterPro"/>
</dbReference>
<dbReference type="EMBL" id="JAAMOW010000002">
    <property type="protein sequence ID" value="NGY04018.1"/>
    <property type="molecule type" value="Genomic_DNA"/>
</dbReference>
<protein>
    <submittedName>
        <fullName evidence="2">NAD(P)-dependent alcohol dehydrogenase</fullName>
    </submittedName>
</protein>
<accession>A0A6M2BNH4</accession>
<dbReference type="SUPFAM" id="SSF50129">
    <property type="entry name" value="GroES-like"/>
    <property type="match status" value="1"/>
</dbReference>
<proteinExistence type="predicted"/>
<dbReference type="InterPro" id="IPR036291">
    <property type="entry name" value="NAD(P)-bd_dom_sf"/>
</dbReference>
<dbReference type="Gene3D" id="3.40.50.720">
    <property type="entry name" value="NAD(P)-binding Rossmann-like Domain"/>
    <property type="match status" value="1"/>
</dbReference>
<dbReference type="CDD" id="cd08276">
    <property type="entry name" value="MDR7"/>
    <property type="match status" value="1"/>
</dbReference>